<proteinExistence type="predicted"/>
<sequence length="44" mass="4829">MGIFKPRIGTSGEIKPDADDDNQFLEAIKIDIEKNPQQGADGKQ</sequence>
<dbReference type="EMBL" id="VSSQ01076498">
    <property type="protein sequence ID" value="MPN26831.1"/>
    <property type="molecule type" value="Genomic_DNA"/>
</dbReference>
<name>A0A645GIN4_9ZZZZ</name>
<evidence type="ECO:0000313" key="1">
    <source>
        <dbReference type="EMBL" id="MPN26831.1"/>
    </source>
</evidence>
<reference evidence="1" key="1">
    <citation type="submission" date="2019-08" db="EMBL/GenBank/DDBJ databases">
        <authorList>
            <person name="Kucharzyk K."/>
            <person name="Murdoch R.W."/>
            <person name="Higgins S."/>
            <person name="Loffler F."/>
        </authorList>
    </citation>
    <scope>NUCLEOTIDE SEQUENCE</scope>
</reference>
<gene>
    <name evidence="1" type="ORF">SDC9_174256</name>
</gene>
<organism evidence="1">
    <name type="scientific">bioreactor metagenome</name>
    <dbReference type="NCBI Taxonomy" id="1076179"/>
    <lineage>
        <taxon>unclassified sequences</taxon>
        <taxon>metagenomes</taxon>
        <taxon>ecological metagenomes</taxon>
    </lineage>
</organism>
<dbReference type="AlphaFoldDB" id="A0A645GIN4"/>
<protein>
    <submittedName>
        <fullName evidence="1">Uncharacterized protein</fullName>
    </submittedName>
</protein>
<comment type="caution">
    <text evidence="1">The sequence shown here is derived from an EMBL/GenBank/DDBJ whole genome shotgun (WGS) entry which is preliminary data.</text>
</comment>
<accession>A0A645GIN4</accession>